<feature type="domain" description="Acyl-CoA dehydrogenase/oxidase C-terminal" evidence="10">
    <location>
        <begin position="220"/>
        <end position="367"/>
    </location>
</feature>
<evidence type="ECO:0000256" key="2">
    <source>
        <dbReference type="ARBA" id="ARBA00005102"/>
    </source>
</evidence>
<evidence type="ECO:0000256" key="3">
    <source>
        <dbReference type="ARBA" id="ARBA00009347"/>
    </source>
</evidence>
<keyword evidence="5" id="KW-0274">FAD</keyword>
<evidence type="ECO:0000256" key="1">
    <source>
        <dbReference type="ARBA" id="ARBA00001974"/>
    </source>
</evidence>
<evidence type="ECO:0000259" key="10">
    <source>
        <dbReference type="Pfam" id="PF00441"/>
    </source>
</evidence>
<name>A0ABU3PBN4_9BURK</name>
<dbReference type="Gene3D" id="1.10.540.10">
    <property type="entry name" value="Acyl-CoA dehydrogenase/oxidase, N-terminal domain"/>
    <property type="match status" value="1"/>
</dbReference>
<keyword evidence="4" id="KW-0285">Flavoprotein</keyword>
<dbReference type="PROSITE" id="PS00072">
    <property type="entry name" value="ACYL_COA_DH_1"/>
    <property type="match status" value="1"/>
</dbReference>
<comment type="cofactor">
    <cofactor evidence="1">
        <name>FAD</name>
        <dbReference type="ChEBI" id="CHEBI:57692"/>
    </cofactor>
</comment>
<comment type="similarity">
    <text evidence="3">Belongs to the acyl-CoA dehydrogenase family.</text>
</comment>
<dbReference type="InterPro" id="IPR036250">
    <property type="entry name" value="AcylCo_DH-like_C"/>
</dbReference>
<evidence type="ECO:0000256" key="4">
    <source>
        <dbReference type="ARBA" id="ARBA00022630"/>
    </source>
</evidence>
<comment type="caution">
    <text evidence="13">The sequence shown here is derived from an EMBL/GenBank/DDBJ whole genome shotgun (WGS) entry which is preliminary data.</text>
</comment>
<dbReference type="InterPro" id="IPR009100">
    <property type="entry name" value="AcylCoA_DH/oxidase_NM_dom_sf"/>
</dbReference>
<dbReference type="Proteomes" id="UP001246372">
    <property type="component" value="Unassembled WGS sequence"/>
</dbReference>
<evidence type="ECO:0000256" key="6">
    <source>
        <dbReference type="ARBA" id="ARBA00023002"/>
    </source>
</evidence>
<keyword evidence="6" id="KW-0560">Oxidoreductase</keyword>
<dbReference type="RefSeq" id="WP_315650480.1">
    <property type="nucleotide sequence ID" value="NZ_JAVXZY010000004.1"/>
</dbReference>
<dbReference type="InterPro" id="IPR009075">
    <property type="entry name" value="AcylCo_DH/oxidase_C"/>
</dbReference>
<dbReference type="SUPFAM" id="SSF56645">
    <property type="entry name" value="Acyl-CoA dehydrogenase NM domain-like"/>
    <property type="match status" value="1"/>
</dbReference>
<evidence type="ECO:0000256" key="8">
    <source>
        <dbReference type="ARBA" id="ARBA00040394"/>
    </source>
</evidence>
<proteinExistence type="inferred from homology"/>
<dbReference type="Gene3D" id="1.20.140.10">
    <property type="entry name" value="Butyryl-CoA Dehydrogenase, subunit A, domain 3"/>
    <property type="match status" value="1"/>
</dbReference>
<evidence type="ECO:0000256" key="5">
    <source>
        <dbReference type="ARBA" id="ARBA00022827"/>
    </source>
</evidence>
<dbReference type="Gene3D" id="2.40.110.10">
    <property type="entry name" value="Butyryl-CoA Dehydrogenase, subunit A, domain 2"/>
    <property type="match status" value="1"/>
</dbReference>
<evidence type="ECO:0000256" key="9">
    <source>
        <dbReference type="ARBA" id="ARBA00042660"/>
    </source>
</evidence>
<dbReference type="InterPro" id="IPR006089">
    <property type="entry name" value="Acyl-CoA_DH_CS"/>
</dbReference>
<dbReference type="InterPro" id="IPR046373">
    <property type="entry name" value="Acyl-CoA_Oxase/DH_mid-dom_sf"/>
</dbReference>
<dbReference type="Pfam" id="PF00441">
    <property type="entry name" value="Acyl-CoA_dh_1"/>
    <property type="match status" value="1"/>
</dbReference>
<feature type="domain" description="Acyl-CoA dehydrogenase/oxidase N-terminal" evidence="12">
    <location>
        <begin position="3"/>
        <end position="106"/>
    </location>
</feature>
<evidence type="ECO:0000313" key="13">
    <source>
        <dbReference type="EMBL" id="MDT8999928.1"/>
    </source>
</evidence>
<dbReference type="PANTHER" id="PTHR48083:SF20">
    <property type="entry name" value="LONG-CHAIN SPECIFIC ACYL-COA DEHYDROGENASE, MITOCHONDRIAL"/>
    <property type="match status" value="1"/>
</dbReference>
<dbReference type="SUPFAM" id="SSF47203">
    <property type="entry name" value="Acyl-CoA dehydrogenase C-terminal domain-like"/>
    <property type="match status" value="1"/>
</dbReference>
<gene>
    <name evidence="13" type="ORF">RQP53_11695</name>
</gene>
<dbReference type="InterPro" id="IPR037069">
    <property type="entry name" value="AcylCoA_DH/ox_N_sf"/>
</dbReference>
<dbReference type="Pfam" id="PF02770">
    <property type="entry name" value="Acyl-CoA_dh_M"/>
    <property type="match status" value="1"/>
</dbReference>
<dbReference type="InterPro" id="IPR013786">
    <property type="entry name" value="AcylCoA_DH/ox_N"/>
</dbReference>
<dbReference type="InterPro" id="IPR050741">
    <property type="entry name" value="Acyl-CoA_dehydrogenase"/>
</dbReference>
<dbReference type="PIRSF" id="PIRSF016578">
    <property type="entry name" value="HsaA"/>
    <property type="match status" value="1"/>
</dbReference>
<dbReference type="InterPro" id="IPR006091">
    <property type="entry name" value="Acyl-CoA_Oxase/DH_mid-dom"/>
</dbReference>
<comment type="pathway">
    <text evidence="2">Siderophore biosynthesis; mycobactin biosynthesis.</text>
</comment>
<sequence length="369" mass="40347">MSYRDSVRRFVREQLEPQQPRWHAQGHADREAWLAAGKLGCLLADVPEAYGGAGGDFRHMAVFWAALAEVGDTAFGAPLQAVVARYLLNHGTEAQQQRHLPALAAGRSIAAIAITEPAAGSDLQGLKCRAVPHEGGYRITGSKCFVSNGHLADLLLLAVRTDDRPGPKSLSLMLVETAGLRGFERGPIEPLLGRPGHDCCELFFDEAWLPAEALLGGEPGRGLGQLRRQLGYERAMLGVMALASMERALALTLEHSRTRRIYGQPLFELQHTRFTLAEVQAHVVMGRLLVDHCIAAQLEGRLDEATAALAKWRLSEMQGEVMDRCLQLFGGAGYAREHPMARLYADARVQRIYGGANELMKEVVAYALP</sequence>
<feature type="domain" description="Acyl-CoA oxidase/dehydrogenase middle" evidence="11">
    <location>
        <begin position="111"/>
        <end position="206"/>
    </location>
</feature>
<dbReference type="PANTHER" id="PTHR48083">
    <property type="entry name" value="MEDIUM-CHAIN SPECIFIC ACYL-COA DEHYDROGENASE, MITOCHONDRIAL-RELATED"/>
    <property type="match status" value="1"/>
</dbReference>
<reference evidence="13" key="1">
    <citation type="submission" date="2023-09" db="EMBL/GenBank/DDBJ databases">
        <title>Paucibacter sp. APW11 Genome sequencing and assembly.</title>
        <authorList>
            <person name="Kim I."/>
        </authorList>
    </citation>
    <scope>NUCLEOTIDE SEQUENCE</scope>
    <source>
        <strain evidence="13">APW11</strain>
    </source>
</reference>
<dbReference type="Pfam" id="PF02771">
    <property type="entry name" value="Acyl-CoA_dh_N"/>
    <property type="match status" value="1"/>
</dbReference>
<evidence type="ECO:0000259" key="12">
    <source>
        <dbReference type="Pfam" id="PF02771"/>
    </source>
</evidence>
<protein>
    <recommendedName>
        <fullName evidence="8">Acyl-[acyl-carrier-protein] dehydrogenase MbtN</fullName>
    </recommendedName>
    <alternativeName>
        <fullName evidence="9">Mycobactin synthase protein N</fullName>
    </alternativeName>
</protein>
<keyword evidence="14" id="KW-1185">Reference proteome</keyword>
<comment type="function">
    <text evidence="7">Catalyzes the dehydrogenation at the alpha-beta position of ACP-bound acyl chains. This results in the introduction of a double bond in the lipidic chain, which is further transferred to the epsilon-amino group of lysine residue in the mycobactin core by MbtK.</text>
</comment>
<accession>A0ABU3PBN4</accession>
<dbReference type="EMBL" id="JAVXZY010000004">
    <property type="protein sequence ID" value="MDT8999928.1"/>
    <property type="molecule type" value="Genomic_DNA"/>
</dbReference>
<evidence type="ECO:0000256" key="7">
    <source>
        <dbReference type="ARBA" id="ARBA00037085"/>
    </source>
</evidence>
<dbReference type="PROSITE" id="PS00073">
    <property type="entry name" value="ACYL_COA_DH_2"/>
    <property type="match status" value="1"/>
</dbReference>
<evidence type="ECO:0000313" key="14">
    <source>
        <dbReference type="Proteomes" id="UP001246372"/>
    </source>
</evidence>
<evidence type="ECO:0000259" key="11">
    <source>
        <dbReference type="Pfam" id="PF02770"/>
    </source>
</evidence>
<organism evidence="13 14">
    <name type="scientific">Roseateles aquae</name>
    <dbReference type="NCBI Taxonomy" id="3077235"/>
    <lineage>
        <taxon>Bacteria</taxon>
        <taxon>Pseudomonadati</taxon>
        <taxon>Pseudomonadota</taxon>
        <taxon>Betaproteobacteria</taxon>
        <taxon>Burkholderiales</taxon>
        <taxon>Sphaerotilaceae</taxon>
        <taxon>Roseateles</taxon>
    </lineage>
</organism>